<dbReference type="EC" id="3.4.24.-" evidence="3"/>
<dbReference type="PANTHER" id="PTHR21666:SF294">
    <property type="entry name" value="PEPTIDASE M23"/>
    <property type="match status" value="1"/>
</dbReference>
<dbReference type="Pfam" id="PF01551">
    <property type="entry name" value="Peptidase_M23"/>
    <property type="match status" value="1"/>
</dbReference>
<feature type="signal peptide" evidence="1">
    <location>
        <begin position="1"/>
        <end position="20"/>
    </location>
</feature>
<gene>
    <name evidence="3" type="ORF">ACFOSX_13570</name>
</gene>
<feature type="domain" description="M23ase beta-sheet core" evidence="2">
    <location>
        <begin position="145"/>
        <end position="244"/>
    </location>
</feature>
<feature type="chain" id="PRO_5045613075" evidence="1">
    <location>
        <begin position="21"/>
        <end position="268"/>
    </location>
</feature>
<keyword evidence="4" id="KW-1185">Reference proteome</keyword>
<evidence type="ECO:0000313" key="3">
    <source>
        <dbReference type="EMBL" id="MFC3878263.1"/>
    </source>
</evidence>
<evidence type="ECO:0000313" key="4">
    <source>
        <dbReference type="Proteomes" id="UP001595812"/>
    </source>
</evidence>
<dbReference type="EMBL" id="JBHSAT010000023">
    <property type="protein sequence ID" value="MFC3878263.1"/>
    <property type="molecule type" value="Genomic_DNA"/>
</dbReference>
<comment type="caution">
    <text evidence="3">The sequence shown here is derived from an EMBL/GenBank/DDBJ whole genome shotgun (WGS) entry which is preliminary data.</text>
</comment>
<dbReference type="GO" id="GO:0016787">
    <property type="term" value="F:hydrolase activity"/>
    <property type="evidence" value="ECO:0007669"/>
    <property type="project" value="UniProtKB-KW"/>
</dbReference>
<protein>
    <submittedName>
        <fullName evidence="3">M23 family metallopeptidase</fullName>
        <ecNumber evidence="3">3.4.24.-</ecNumber>
    </submittedName>
</protein>
<dbReference type="InterPro" id="IPR050570">
    <property type="entry name" value="Cell_wall_metabolism_enzyme"/>
</dbReference>
<proteinExistence type="predicted"/>
<dbReference type="Proteomes" id="UP001595812">
    <property type="component" value="Unassembled WGS sequence"/>
</dbReference>
<dbReference type="Gene3D" id="2.70.70.10">
    <property type="entry name" value="Glucose Permease (Domain IIA)"/>
    <property type="match status" value="1"/>
</dbReference>
<keyword evidence="3" id="KW-0378">Hydrolase</keyword>
<sequence length="268" mass="30247">MKHILLLLLFINLVWHNSEAQALKVRKYQDADSLRFKIINTTIVPMSFELHAIDSVKQFTRANGEFIVPAKDTLMNIASISNLKVIDTTSFNFNHFFTYKGYYGDPSTIKPDLNYKYTLPFSKRKKVKINQGFNGKKSHQSVRSKYALDFGLKIGDTVVASRAGMVVRTISHFKESGDISFINKANKVVIMHTDGTFGNYVHLDFEGVLVSEGDQVSVGQPIGISGNTGYSSGPHLHFVVRREKDIAIPIQFEGYSTIKQGKKYKRKD</sequence>
<dbReference type="InterPro" id="IPR016047">
    <property type="entry name" value="M23ase_b-sheet_dom"/>
</dbReference>
<reference evidence="4" key="1">
    <citation type="journal article" date="2019" name="Int. J. Syst. Evol. Microbiol.">
        <title>The Global Catalogue of Microorganisms (GCM) 10K type strain sequencing project: providing services to taxonomists for standard genome sequencing and annotation.</title>
        <authorList>
            <consortium name="The Broad Institute Genomics Platform"/>
            <consortium name="The Broad Institute Genome Sequencing Center for Infectious Disease"/>
            <person name="Wu L."/>
            <person name="Ma J."/>
        </authorList>
    </citation>
    <scope>NUCLEOTIDE SEQUENCE [LARGE SCALE GENOMIC DNA]</scope>
    <source>
        <strain evidence="4">CECT 8979</strain>
    </source>
</reference>
<organism evidence="3 4">
    <name type="scientific">Winogradskyella maritima</name>
    <dbReference type="NCBI Taxonomy" id="1517766"/>
    <lineage>
        <taxon>Bacteria</taxon>
        <taxon>Pseudomonadati</taxon>
        <taxon>Bacteroidota</taxon>
        <taxon>Flavobacteriia</taxon>
        <taxon>Flavobacteriales</taxon>
        <taxon>Flavobacteriaceae</taxon>
        <taxon>Winogradskyella</taxon>
    </lineage>
</organism>
<dbReference type="CDD" id="cd12797">
    <property type="entry name" value="M23_peptidase"/>
    <property type="match status" value="1"/>
</dbReference>
<evidence type="ECO:0000256" key="1">
    <source>
        <dbReference type="SAM" id="SignalP"/>
    </source>
</evidence>
<keyword evidence="1" id="KW-0732">Signal</keyword>
<evidence type="ECO:0000259" key="2">
    <source>
        <dbReference type="Pfam" id="PF01551"/>
    </source>
</evidence>
<dbReference type="SUPFAM" id="SSF51261">
    <property type="entry name" value="Duplicated hybrid motif"/>
    <property type="match status" value="1"/>
</dbReference>
<name>A0ABV8AJN5_9FLAO</name>
<dbReference type="InterPro" id="IPR011055">
    <property type="entry name" value="Dup_hybrid_motif"/>
</dbReference>
<dbReference type="PANTHER" id="PTHR21666">
    <property type="entry name" value="PEPTIDASE-RELATED"/>
    <property type="match status" value="1"/>
</dbReference>
<dbReference type="RefSeq" id="WP_386102285.1">
    <property type="nucleotide sequence ID" value="NZ_JBHSAT010000023.1"/>
</dbReference>
<accession>A0ABV8AJN5</accession>